<dbReference type="RefSeq" id="WP_059350227.1">
    <property type="nucleotide sequence ID" value="NZ_LDYG01000009.1"/>
</dbReference>
<dbReference type="PANTHER" id="PTHR34205">
    <property type="entry name" value="TRANSMEMBRANE PROTEIN"/>
    <property type="match status" value="1"/>
</dbReference>
<sequence length="107" mass="12837">MEFKSYQDFWYFYLTQHSKPTTRRWHFVGTTFVCLFLLMVLITFNLWLLLLAPFVGYSFAWVSHFYIEGNKPATFGHPLWSLRADFQMYIYFLTGKLDEELIKAGVK</sequence>
<comment type="caution">
    <text evidence="2">The sequence shown here is derived from an EMBL/GenBank/DDBJ whole genome shotgun (WGS) entry which is preliminary data.</text>
</comment>
<keyword evidence="1" id="KW-0812">Transmembrane</keyword>
<dbReference type="EMBL" id="LDYG01000009">
    <property type="protein sequence ID" value="KUP08745.1"/>
    <property type="molecule type" value="Genomic_DNA"/>
</dbReference>
<dbReference type="Pfam" id="PF06127">
    <property type="entry name" value="Mpo1-like"/>
    <property type="match status" value="1"/>
</dbReference>
<dbReference type="OrthoDB" id="7356072at2"/>
<name>A0A147KBS6_9BACI</name>
<feature type="transmembrane region" description="Helical" evidence="1">
    <location>
        <begin position="25"/>
        <end position="42"/>
    </location>
</feature>
<dbReference type="Proteomes" id="UP000074108">
    <property type="component" value="Unassembled WGS sequence"/>
</dbReference>
<dbReference type="STRING" id="1150625.Q75_02320"/>
<protein>
    <submittedName>
        <fullName evidence="2">Membrane protein</fullName>
    </submittedName>
</protein>
<keyword evidence="3" id="KW-1185">Reference proteome</keyword>
<dbReference type="PANTHER" id="PTHR34205:SF2">
    <property type="entry name" value="DUF962 DOMAIN-CONTAINING PROTEIN"/>
    <property type="match status" value="1"/>
</dbReference>
<dbReference type="InterPro" id="IPR009305">
    <property type="entry name" value="Mpo1-like"/>
</dbReference>
<evidence type="ECO:0000313" key="2">
    <source>
        <dbReference type="EMBL" id="KUP08745.1"/>
    </source>
</evidence>
<keyword evidence="1" id="KW-0472">Membrane</keyword>
<keyword evidence="1" id="KW-1133">Transmembrane helix</keyword>
<organism evidence="2 3">
    <name type="scientific">Bacillus coahuilensis p1.1.43</name>
    <dbReference type="NCBI Taxonomy" id="1150625"/>
    <lineage>
        <taxon>Bacteria</taxon>
        <taxon>Bacillati</taxon>
        <taxon>Bacillota</taxon>
        <taxon>Bacilli</taxon>
        <taxon>Bacillales</taxon>
        <taxon>Bacillaceae</taxon>
        <taxon>Bacillus</taxon>
    </lineage>
</organism>
<dbReference type="PATRIC" id="fig|1150625.3.peg.495"/>
<proteinExistence type="predicted"/>
<evidence type="ECO:0000256" key="1">
    <source>
        <dbReference type="SAM" id="Phobius"/>
    </source>
</evidence>
<dbReference type="AlphaFoldDB" id="A0A147KBS6"/>
<gene>
    <name evidence="2" type="ORF">Q75_02320</name>
</gene>
<evidence type="ECO:0000313" key="3">
    <source>
        <dbReference type="Proteomes" id="UP000074108"/>
    </source>
</evidence>
<accession>A0A147KBS6</accession>
<reference evidence="2 3" key="1">
    <citation type="journal article" date="2016" name="Front. Microbiol.">
        <title>Microevolution Analysis of Bacillus coahuilensis Unveils Differences in Phosphorus Acquisition Strategies and Their Regulation.</title>
        <authorList>
            <person name="Gomez-Lunar Z."/>
            <person name="Hernandez-Gonzalez I."/>
            <person name="Rodriguez-Torres M.D."/>
            <person name="Souza V."/>
            <person name="Olmedo-Alvarez G."/>
        </authorList>
    </citation>
    <scope>NUCLEOTIDE SEQUENCE [LARGE SCALE GENOMIC DNA]</scope>
    <source>
        <strain evidence="3">p1.1.43</strain>
    </source>
</reference>